<feature type="domain" description="BPL/LPL catalytic" evidence="3">
    <location>
        <begin position="75"/>
        <end position="260"/>
    </location>
</feature>
<dbReference type="SUPFAM" id="SSF55681">
    <property type="entry name" value="Class II aaRS and biotin synthetases"/>
    <property type="match status" value="1"/>
</dbReference>
<keyword evidence="5" id="KW-1185">Reference proteome</keyword>
<keyword evidence="4" id="KW-0808">Transferase</keyword>
<dbReference type="PANTHER" id="PTHR12561:SF3">
    <property type="entry name" value="LIPOYLTRANSFERASE 1, MITOCHONDRIAL"/>
    <property type="match status" value="1"/>
</dbReference>
<dbReference type="InterPro" id="IPR045864">
    <property type="entry name" value="aa-tRNA-synth_II/BPL/LPL"/>
</dbReference>
<dbReference type="GO" id="GO:0017118">
    <property type="term" value="F:lipoyltransferase activity"/>
    <property type="evidence" value="ECO:0007669"/>
    <property type="project" value="TreeGrafter"/>
</dbReference>
<dbReference type="GO" id="GO:0009249">
    <property type="term" value="P:protein lipoylation"/>
    <property type="evidence" value="ECO:0007669"/>
    <property type="project" value="InterPro"/>
</dbReference>
<proteinExistence type="inferred from homology"/>
<accession>A0A836JPX6</accession>
<evidence type="ECO:0000313" key="4">
    <source>
        <dbReference type="EMBL" id="KAG5320419.1"/>
    </source>
</evidence>
<dbReference type="Gene3D" id="3.30.390.50">
    <property type="entry name" value="CO dehydrogenase flavoprotein, C-terminal domain"/>
    <property type="match status" value="1"/>
</dbReference>
<gene>
    <name evidence="4" type="primary">Lipt1</name>
    <name evidence="4" type="ORF">G6Z78_0004923</name>
</gene>
<sequence length="404" mass="46183">MPHAMSFSARLCVAVRCCSSLDSARQTAKQITRYASTFNARDNDNFIQKSVFISQSTDVFVNLALEHWLYRNFDFSKHHVLLFWRNDPCAVFGRHQNPWLECNVQASEKAGIALARRNSGGGTVYHDNGNLNLTFFTPRERYNRRYNLNIITNALFRQWGLKSVINKREDILVNEDCKISGTAAKLGKPNAYHHCTLLVNVNKANLSSILERKENGIVTNATTSIRSPIMNLIDINRNIQMDKLLSAIGWEYLRTKALALEDGRYDLVEQQKGFKFINPTEDWFPGIDNFTSEFRSWDWNFGRTPKFIVTRTLDFPAHDRKIYRLNLSLEVQNGFVEEIRMSLPAGLVSTDFAQDASVISNIRGTKYNHDVTENIIAAIGGKTLNTTQQSIDENNMRLDEVTLQ</sequence>
<protein>
    <submittedName>
        <fullName evidence="4">LIPT Lipoyltransferase</fullName>
    </submittedName>
</protein>
<dbReference type="UniPathway" id="UPA00537">
    <property type="reaction ID" value="UER00595"/>
</dbReference>
<evidence type="ECO:0000256" key="2">
    <source>
        <dbReference type="ARBA" id="ARBA00008242"/>
    </source>
</evidence>
<name>A0A836JPX6_9HYME</name>
<evidence type="ECO:0000256" key="1">
    <source>
        <dbReference type="ARBA" id="ARBA00005085"/>
    </source>
</evidence>
<dbReference type="Proteomes" id="UP000668214">
    <property type="component" value="Unassembled WGS sequence"/>
</dbReference>
<dbReference type="FunFam" id="3.30.930.10:FF:000045">
    <property type="entry name" value="lipoyltransferase 1, mitochondrial"/>
    <property type="match status" value="1"/>
</dbReference>
<dbReference type="Gene3D" id="3.30.930.10">
    <property type="entry name" value="Bira Bifunctional Protein, Domain 2"/>
    <property type="match status" value="1"/>
</dbReference>
<dbReference type="PANTHER" id="PTHR12561">
    <property type="entry name" value="LIPOATE-PROTEIN LIGASE"/>
    <property type="match status" value="1"/>
</dbReference>
<reference evidence="4" key="1">
    <citation type="submission" date="2020-02" db="EMBL/GenBank/DDBJ databases">
        <title>Relaxed selection underlies rapid genomic changes in the transitions from sociality to social parasitism in ants.</title>
        <authorList>
            <person name="Bi X."/>
        </authorList>
    </citation>
    <scope>NUCLEOTIDE SEQUENCE</scope>
    <source>
        <strain evidence="4">BGI-DK2014c</strain>
        <tissue evidence="4">Whole body</tissue>
    </source>
</reference>
<comment type="pathway">
    <text evidence="1">Protein modification; protein lipoylation via exogenous pathway; protein N(6)-(lipoyl)lysine from lipoate: step 2/2.</text>
</comment>
<dbReference type="Pfam" id="PF21948">
    <property type="entry name" value="LplA-B_cat"/>
    <property type="match status" value="1"/>
</dbReference>
<feature type="non-terminal residue" evidence="4">
    <location>
        <position position="404"/>
    </location>
</feature>
<evidence type="ECO:0000313" key="5">
    <source>
        <dbReference type="Proteomes" id="UP000668214"/>
    </source>
</evidence>
<dbReference type="AlphaFoldDB" id="A0A836JPX6"/>
<comment type="caution">
    <text evidence="4">The sequence shown here is derived from an EMBL/GenBank/DDBJ whole genome shotgun (WGS) entry which is preliminary data.</text>
</comment>
<dbReference type="GO" id="GO:0005739">
    <property type="term" value="C:mitochondrion"/>
    <property type="evidence" value="ECO:0007669"/>
    <property type="project" value="TreeGrafter"/>
</dbReference>
<dbReference type="EMBL" id="JAANIA010001464">
    <property type="protein sequence ID" value="KAG5320419.1"/>
    <property type="molecule type" value="Genomic_DNA"/>
</dbReference>
<feature type="non-terminal residue" evidence="4">
    <location>
        <position position="1"/>
    </location>
</feature>
<organism evidence="4 5">
    <name type="scientific">Pseudoatta argentina</name>
    <dbReference type="NCBI Taxonomy" id="621737"/>
    <lineage>
        <taxon>Eukaryota</taxon>
        <taxon>Metazoa</taxon>
        <taxon>Ecdysozoa</taxon>
        <taxon>Arthropoda</taxon>
        <taxon>Hexapoda</taxon>
        <taxon>Insecta</taxon>
        <taxon>Pterygota</taxon>
        <taxon>Neoptera</taxon>
        <taxon>Endopterygota</taxon>
        <taxon>Hymenoptera</taxon>
        <taxon>Apocrita</taxon>
        <taxon>Aculeata</taxon>
        <taxon>Formicoidea</taxon>
        <taxon>Formicidae</taxon>
        <taxon>Myrmicinae</taxon>
        <taxon>Pseudoatta</taxon>
    </lineage>
</organism>
<dbReference type="PROSITE" id="PS51733">
    <property type="entry name" value="BPL_LPL_CATALYTIC"/>
    <property type="match status" value="1"/>
</dbReference>
<dbReference type="InterPro" id="IPR004562">
    <property type="entry name" value="LipoylTrfase_LipoateP_Ligase"/>
</dbReference>
<evidence type="ECO:0000259" key="3">
    <source>
        <dbReference type="PROSITE" id="PS51733"/>
    </source>
</evidence>
<dbReference type="CDD" id="cd16443">
    <property type="entry name" value="LplA"/>
    <property type="match status" value="1"/>
</dbReference>
<comment type="similarity">
    <text evidence="2">Belongs to the LplA family.</text>
</comment>
<dbReference type="InterPro" id="IPR004143">
    <property type="entry name" value="BPL_LPL_catalytic"/>
</dbReference>